<feature type="domain" description="DNA mismatch repair proteins mutS family" evidence="8">
    <location>
        <begin position="689"/>
        <end position="879"/>
    </location>
</feature>
<keyword evidence="5" id="KW-0238">DNA-binding</keyword>
<evidence type="ECO:0000256" key="4">
    <source>
        <dbReference type="ARBA" id="ARBA00022840"/>
    </source>
</evidence>
<dbReference type="GO" id="GO:0005524">
    <property type="term" value="F:ATP binding"/>
    <property type="evidence" value="ECO:0007669"/>
    <property type="project" value="UniProtKB-KW"/>
</dbReference>
<evidence type="ECO:0000259" key="7">
    <source>
        <dbReference type="SMART" id="SM00533"/>
    </source>
</evidence>
<dbReference type="PANTHER" id="PTHR11361:SF34">
    <property type="entry name" value="DNA MISMATCH REPAIR PROTEIN MSH1, MITOCHONDRIAL"/>
    <property type="match status" value="1"/>
</dbReference>
<evidence type="ECO:0000259" key="8">
    <source>
        <dbReference type="SMART" id="SM00534"/>
    </source>
</evidence>
<dbReference type="CDD" id="cd00085">
    <property type="entry name" value="HNHc"/>
    <property type="match status" value="1"/>
</dbReference>
<keyword evidence="3" id="KW-0227">DNA damage</keyword>
<dbReference type="InterPro" id="IPR036678">
    <property type="entry name" value="MutS_con_dom_sf"/>
</dbReference>
<organism evidence="9">
    <name type="scientific">Bodo saltans virus</name>
    <dbReference type="NCBI Taxonomy" id="2024608"/>
    <lineage>
        <taxon>Viruses</taxon>
        <taxon>Varidnaviria</taxon>
        <taxon>Bamfordvirae</taxon>
        <taxon>Nucleocytoviricota</taxon>
        <taxon>Megaviricetes</taxon>
        <taxon>Imitervirales</taxon>
        <taxon>Mimiviridae</taxon>
        <taxon>Klosneuvirinae</taxon>
        <taxon>Theiavirus</taxon>
        <taxon>Theiavirus salishense</taxon>
    </lineage>
</organism>
<dbReference type="InterPro" id="IPR036187">
    <property type="entry name" value="DNA_mismatch_repair_MutS_sf"/>
</dbReference>
<evidence type="ECO:0000256" key="3">
    <source>
        <dbReference type="ARBA" id="ARBA00022763"/>
    </source>
</evidence>
<evidence type="ECO:0000313" key="9">
    <source>
        <dbReference type="EMBL" id="ATZ80662.1"/>
    </source>
</evidence>
<dbReference type="SMART" id="SM00533">
    <property type="entry name" value="MUTSd"/>
    <property type="match status" value="1"/>
</dbReference>
<dbReference type="SUPFAM" id="SSF48334">
    <property type="entry name" value="DNA repair protein MutS, domain III"/>
    <property type="match status" value="1"/>
</dbReference>
<feature type="domain" description="DNA mismatch repair protein MutS core" evidence="7">
    <location>
        <begin position="330"/>
        <end position="672"/>
    </location>
</feature>
<dbReference type="InterPro" id="IPR007696">
    <property type="entry name" value="DNA_mismatch_repair_MutS_core"/>
</dbReference>
<dbReference type="Pfam" id="PF00488">
    <property type="entry name" value="MutS_V"/>
    <property type="match status" value="1"/>
</dbReference>
<accession>A0A2H4UUR2</accession>
<dbReference type="Pfam" id="PF05192">
    <property type="entry name" value="MutS_III"/>
    <property type="match status" value="1"/>
</dbReference>
<dbReference type="InterPro" id="IPR007695">
    <property type="entry name" value="DNA_mismatch_repair_MutS-lik_N"/>
</dbReference>
<comment type="similarity">
    <text evidence="1">Belongs to the DNA mismatch repair MutS family.</text>
</comment>
<name>A0A2H4UUR2_9VIRU</name>
<evidence type="ECO:0000313" key="10">
    <source>
        <dbReference type="Proteomes" id="UP000240325"/>
    </source>
</evidence>
<dbReference type="InterPro" id="IPR045076">
    <property type="entry name" value="MutS"/>
</dbReference>
<evidence type="ECO:0000256" key="1">
    <source>
        <dbReference type="ARBA" id="ARBA00006271"/>
    </source>
</evidence>
<dbReference type="Proteomes" id="UP000240325">
    <property type="component" value="Segment"/>
</dbReference>
<dbReference type="Pfam" id="PF01624">
    <property type="entry name" value="MutS_I"/>
    <property type="match status" value="1"/>
</dbReference>
<dbReference type="Gene3D" id="1.10.1420.10">
    <property type="match status" value="2"/>
</dbReference>
<keyword evidence="2" id="KW-0547">Nucleotide-binding</keyword>
<dbReference type="InterPro" id="IPR016151">
    <property type="entry name" value="DNA_mismatch_repair_MutS_N"/>
</dbReference>
<dbReference type="InterPro" id="IPR000432">
    <property type="entry name" value="DNA_mismatch_repair_MutS_C"/>
</dbReference>
<dbReference type="InterPro" id="IPR003615">
    <property type="entry name" value="HNH_nuc"/>
</dbReference>
<keyword evidence="6" id="KW-0234">DNA repair</keyword>
<dbReference type="PIRSF" id="PIRSF037677">
    <property type="entry name" value="DNA_mis_repair_Msh6"/>
    <property type="match status" value="1"/>
</dbReference>
<dbReference type="SUPFAM" id="SSF53150">
    <property type="entry name" value="DNA repair protein MutS, domain II"/>
    <property type="match status" value="1"/>
</dbReference>
<evidence type="ECO:0000256" key="5">
    <source>
        <dbReference type="ARBA" id="ARBA00023125"/>
    </source>
</evidence>
<dbReference type="Gene3D" id="3.40.1170.10">
    <property type="entry name" value="DNA repair protein MutS, domain I"/>
    <property type="match status" value="1"/>
</dbReference>
<evidence type="ECO:0000256" key="6">
    <source>
        <dbReference type="ARBA" id="ARBA00023204"/>
    </source>
</evidence>
<dbReference type="GO" id="GO:0140664">
    <property type="term" value="F:ATP-dependent DNA damage sensor activity"/>
    <property type="evidence" value="ECO:0007669"/>
    <property type="project" value="InterPro"/>
</dbReference>
<evidence type="ECO:0000256" key="2">
    <source>
        <dbReference type="ARBA" id="ARBA00022741"/>
    </source>
</evidence>
<dbReference type="InterPro" id="IPR017261">
    <property type="entry name" value="DNA_mismatch_repair_MutS/MSH"/>
</dbReference>
<keyword evidence="10" id="KW-1185">Reference proteome</keyword>
<proteinExistence type="inferred from homology"/>
<dbReference type="GO" id="GO:0030983">
    <property type="term" value="F:mismatched DNA binding"/>
    <property type="evidence" value="ECO:0007669"/>
    <property type="project" value="InterPro"/>
</dbReference>
<dbReference type="Gene3D" id="3.40.50.300">
    <property type="entry name" value="P-loop containing nucleotide triphosphate hydrolases"/>
    <property type="match status" value="1"/>
</dbReference>
<dbReference type="SMART" id="SM00534">
    <property type="entry name" value="MUTSac"/>
    <property type="match status" value="1"/>
</dbReference>
<dbReference type="Gene3D" id="1.10.30.50">
    <property type="match status" value="1"/>
</dbReference>
<dbReference type="SUPFAM" id="SSF55271">
    <property type="entry name" value="DNA repair protein MutS, domain I"/>
    <property type="match status" value="1"/>
</dbReference>
<reference evidence="9" key="1">
    <citation type="journal article" date="2017" name="Elife">
        <title>The kinetoplastid-infecting Bodo saltans virus (BsV), a window into the most abundant giant viruses in the sea.</title>
        <authorList>
            <person name="Deeg C.M."/>
            <person name="Chow C.-E.T."/>
            <person name="Suttle C.A."/>
        </authorList>
    </citation>
    <scope>NUCLEOTIDE SEQUENCE</scope>
    <source>
        <strain evidence="9">NG1</strain>
    </source>
</reference>
<sequence>MSLIVDYINLHKKYIKQYDNNTIVLMMVGSFYEMYSVNGYESPDLVNISKLLNIVYTHRDKSKPESIGNPAVCGFQMNSLEKFIEILVNNDYTVIVYDQKASIVKNKKIITREMAGIYTKSTFINNIKKNLNNYLACVYIIEEPQKKTNSLISVGCSAVDLSTGQVYVHSAYSENNDENIALDEAKRFLNNMNPSEILIYYDDQSKTPNNNNKKDYFLGVLDVETIKYHYYDSIDAKYKKINYQNEFLRKVYPNNDSMISPIEQLDLEKESNITISLCLMCDFVYDKMPSLLKCIKEPEFCCNNKHLILGNNALQQLDIFENQQNSVYKLKYKSVFNVVNFTKTSLGERYLRNILSSPITSVKKLNKIYNFTEKMINCDIPTKLNNFLIGIRDIERIARKMQLKIINPYEICMFMTSYENIIKIIDVLEKVKDQPFADLVKVDCKKINKFLTYTSKIFNIEKLALCTDLNFDKKIEIYNSKIHEDLDELNGNISSGTDIINLLRDELISFFPKTKSTMINNGKVTVKHNDKDGYYLKLTDKNAKFLQNKLKEIKEIDINGKKIKSSDLDFSYNKNTAKITIPSLDVHTDSLEEYAEKISQLYKKHFFEDIDNLYTKYADLFNECNDMISFIDYLQSGARLAKEFNYCKPEIIQKDYGYIETTSLRHPIIERLISTEYIPHNMNIGHDDFKGMILYGMNCSGKSSIIKSMAISIICAQSGLYVCADKFVFSPYDMLYTRLTGGDNIYKQQSSYMVELVEMNTIIRRSNEKTLIVSDELLSSTEHISAISLISGLIMELARLKSTFIMTTHIHGLMNIKEVTSIKNIKPYHLSVKYDEKQNILIYDRLLKEGNGESIYGIEIARYVFKNDSLIENSLKIRNELLKQNNTLLTAKTSNYNSKVYMSECFLCKKHIVGDMIPLESHHIIPQNKFNENDFSNEKPHIKKDSEANIVPLCNVCHDNIHNGTVEIDGYKMTSKGKKLIVKEK</sequence>
<dbReference type="SUPFAM" id="SSF52540">
    <property type="entry name" value="P-loop containing nucleoside triphosphate hydrolases"/>
    <property type="match status" value="1"/>
</dbReference>
<dbReference type="PANTHER" id="PTHR11361">
    <property type="entry name" value="DNA MISMATCH REPAIR PROTEIN MUTS FAMILY MEMBER"/>
    <property type="match status" value="1"/>
</dbReference>
<dbReference type="GO" id="GO:0006298">
    <property type="term" value="P:mismatch repair"/>
    <property type="evidence" value="ECO:0007669"/>
    <property type="project" value="InterPro"/>
</dbReference>
<dbReference type="EMBL" id="MF782455">
    <property type="protein sequence ID" value="ATZ80662.1"/>
    <property type="molecule type" value="Genomic_DNA"/>
</dbReference>
<dbReference type="InterPro" id="IPR027417">
    <property type="entry name" value="P-loop_NTPase"/>
</dbReference>
<gene>
    <name evidence="9" type="ORF">BMW23_0616</name>
</gene>
<keyword evidence="4" id="KW-0067">ATP-binding</keyword>
<protein>
    <submittedName>
        <fullName evidence="9">DNA mismatch repair protein MutS</fullName>
    </submittedName>
</protein>